<dbReference type="CDD" id="cd13969">
    <property type="entry name" value="ADCK1-like"/>
    <property type="match status" value="1"/>
</dbReference>
<dbReference type="Proteomes" id="UP000694570">
    <property type="component" value="Unplaced"/>
</dbReference>
<accession>A0A8D0V6R4</accession>
<protein>
    <recommendedName>
        <fullName evidence="2">ABC1 atypical kinase-like domain-containing protein</fullName>
    </recommendedName>
</protein>
<dbReference type="SUPFAM" id="SSF56112">
    <property type="entry name" value="Protein kinase-like (PK-like)"/>
    <property type="match status" value="1"/>
</dbReference>
<evidence type="ECO:0000313" key="3">
    <source>
        <dbReference type="Ensembl" id="ENSSSCP00030001474.1"/>
    </source>
</evidence>
<organism evidence="3 4">
    <name type="scientific">Sus scrofa</name>
    <name type="common">Pig</name>
    <dbReference type="NCBI Taxonomy" id="9823"/>
    <lineage>
        <taxon>Eukaryota</taxon>
        <taxon>Metazoa</taxon>
        <taxon>Chordata</taxon>
        <taxon>Craniata</taxon>
        <taxon>Vertebrata</taxon>
        <taxon>Euteleostomi</taxon>
        <taxon>Mammalia</taxon>
        <taxon>Eutheria</taxon>
        <taxon>Laurasiatheria</taxon>
        <taxon>Artiodactyla</taxon>
        <taxon>Suina</taxon>
        <taxon>Suidae</taxon>
        <taxon>Sus</taxon>
    </lineage>
</organism>
<dbReference type="AlphaFoldDB" id="A0A8D0V6R4"/>
<sequence>MWRPSQLCHVHSALLQGRLKPWPSPATFFRRHLRVPPAKWSLRPQPLWRKALSVTAVGAPLLLGVRYFTAEPQERRRMRLVVDGVGRFGRSLRVGLQISLDYWWCTHVVLRGVEENSPRYLEVMSACHQRAADALVAGAISNGGLYVKLGQGLCSFNHLLPPEYIRTLRVLEDRALTRGIQEVDELFLEDFQAPPRELFRDFDYQPIAAASLAQVHRARLHDGTEVAVKVQYIDLRDRFEGDIHTLELLLQLVELMHPSFGFSWVLQDLKGTLAQELDFENEGRNAERCARELRHFRYVVVPRVHWDTSSKRVLTADFYEGCKVNDVEAIKTMGLAVRDIAEKLIQAFAEQIFYTGFIHSDPHPGNVLVRRGPDGKAQLVLLDHGLYQFLDAKDRSALCQLWRAIILRDEAAMKTHAAALGVQDYLLFSEVLMQRPVRLGQLWRSNLLSREEAAYMRDMAREHFEEVMAVLKALPRPMLLVLRNVNTVRAINTALGAPVDRHFLMAKSAVRGWSRLAGTGRQDAYGARLLRHVRVVWETFKFEVALRLETLSMQLTALLVRVLVHLGLLPEAQGLYEYLET</sequence>
<dbReference type="InterPro" id="IPR011009">
    <property type="entry name" value="Kinase-like_dom_sf"/>
</dbReference>
<evidence type="ECO:0000259" key="2">
    <source>
        <dbReference type="Pfam" id="PF03109"/>
    </source>
</evidence>
<comment type="similarity">
    <text evidence="1">Belongs to the protein kinase superfamily. ADCK protein kinase family.</text>
</comment>
<reference evidence="3" key="1">
    <citation type="submission" date="2025-08" db="UniProtKB">
        <authorList>
            <consortium name="Ensembl"/>
        </authorList>
    </citation>
    <scope>IDENTIFICATION</scope>
</reference>
<feature type="domain" description="ABC1 atypical kinase-like" evidence="2">
    <location>
        <begin position="171"/>
        <end position="415"/>
    </location>
</feature>
<dbReference type="InterPro" id="IPR004147">
    <property type="entry name" value="ABC1_dom"/>
</dbReference>
<evidence type="ECO:0000313" key="4">
    <source>
        <dbReference type="Proteomes" id="UP000694570"/>
    </source>
</evidence>
<dbReference type="Ensembl" id="ENSSSCT00030003742.1">
    <property type="protein sequence ID" value="ENSSSCP00030001474.1"/>
    <property type="gene ID" value="ENSSSCG00030002918.1"/>
</dbReference>
<dbReference type="Pfam" id="PF03109">
    <property type="entry name" value="ABC1"/>
    <property type="match status" value="1"/>
</dbReference>
<dbReference type="PANTHER" id="PTHR43173">
    <property type="entry name" value="ABC1 FAMILY PROTEIN"/>
    <property type="match status" value="1"/>
</dbReference>
<dbReference type="InterPro" id="IPR051130">
    <property type="entry name" value="Mito_struct-func_regulator"/>
</dbReference>
<evidence type="ECO:0000256" key="1">
    <source>
        <dbReference type="ARBA" id="ARBA00009670"/>
    </source>
</evidence>
<dbReference type="InterPro" id="IPR045307">
    <property type="entry name" value="ADCK1_dom"/>
</dbReference>
<name>A0A8D0V6R4_PIG</name>
<proteinExistence type="inferred from homology"/>
<dbReference type="PANTHER" id="PTHR43173:SF28">
    <property type="entry name" value="AARF DOMAIN CONTAINING KINASE 5"/>
    <property type="match status" value="1"/>
</dbReference>